<proteinExistence type="predicted"/>
<keyword evidence="1" id="KW-1133">Transmembrane helix</keyword>
<evidence type="ECO:0000313" key="2">
    <source>
        <dbReference type="EMBL" id="TFZ03934.1"/>
    </source>
</evidence>
<dbReference type="Proteomes" id="UP000297839">
    <property type="component" value="Unassembled WGS sequence"/>
</dbReference>
<name>A0A4Z0BZH4_9BURK</name>
<dbReference type="RefSeq" id="WP_135249560.1">
    <property type="nucleotide sequence ID" value="NZ_SMLK01000002.1"/>
</dbReference>
<gene>
    <name evidence="2" type="ORF">EZ216_09855</name>
</gene>
<keyword evidence="1" id="KW-0472">Membrane</keyword>
<organism evidence="2 3">
    <name type="scientific">Ramlibacter humi</name>
    <dbReference type="NCBI Taxonomy" id="2530451"/>
    <lineage>
        <taxon>Bacteria</taxon>
        <taxon>Pseudomonadati</taxon>
        <taxon>Pseudomonadota</taxon>
        <taxon>Betaproteobacteria</taxon>
        <taxon>Burkholderiales</taxon>
        <taxon>Comamonadaceae</taxon>
        <taxon>Ramlibacter</taxon>
    </lineage>
</organism>
<evidence type="ECO:0008006" key="4">
    <source>
        <dbReference type="Google" id="ProtNLM"/>
    </source>
</evidence>
<dbReference type="EMBL" id="SMLK01000002">
    <property type="protein sequence ID" value="TFZ03934.1"/>
    <property type="molecule type" value="Genomic_DNA"/>
</dbReference>
<accession>A0A4Z0BZH4</accession>
<keyword evidence="3" id="KW-1185">Reference proteome</keyword>
<protein>
    <recommendedName>
        <fullName evidence="4">DUF883 family protein</fullName>
    </recommendedName>
</protein>
<dbReference type="AlphaFoldDB" id="A0A4Z0BZH4"/>
<dbReference type="OrthoDB" id="8912292at2"/>
<feature type="transmembrane region" description="Helical" evidence="1">
    <location>
        <begin position="72"/>
        <end position="90"/>
    </location>
</feature>
<reference evidence="2 3" key="1">
    <citation type="submission" date="2019-03" db="EMBL/GenBank/DDBJ databases">
        <title>Ramlibacter sp. 18x22-1, whole genome shotgun sequence.</title>
        <authorList>
            <person name="Zhang X."/>
            <person name="Feng G."/>
            <person name="Zhu H."/>
        </authorList>
    </citation>
    <scope>NUCLEOTIDE SEQUENCE [LARGE SCALE GENOMIC DNA]</scope>
    <source>
        <strain evidence="2 3">18x22-1</strain>
    </source>
</reference>
<keyword evidence="1" id="KW-0812">Transmembrane</keyword>
<sequence length="99" mass="10566">MAQDTLTARAGAAAHSLADDAMDRVRDLRSSAQDYANRGMSAVGDGAQVARDRLGRYANATGRYVTEEPVKTALIAAAVGAAIAAIVMVARSRRDRYYY</sequence>
<evidence type="ECO:0000313" key="3">
    <source>
        <dbReference type="Proteomes" id="UP000297839"/>
    </source>
</evidence>
<comment type="caution">
    <text evidence="2">The sequence shown here is derived from an EMBL/GenBank/DDBJ whole genome shotgun (WGS) entry which is preliminary data.</text>
</comment>
<evidence type="ECO:0000256" key="1">
    <source>
        <dbReference type="SAM" id="Phobius"/>
    </source>
</evidence>